<feature type="domain" description="Phage terminase large subunit GpA ATPase" evidence="2">
    <location>
        <begin position="42"/>
        <end position="283"/>
    </location>
</feature>
<dbReference type="InterPro" id="IPR046454">
    <property type="entry name" value="GpA_endonuclease"/>
</dbReference>
<feature type="compositionally biased region" description="Basic residues" evidence="1">
    <location>
        <begin position="614"/>
        <end position="628"/>
    </location>
</feature>
<feature type="compositionally biased region" description="Basic and acidic residues" evidence="1">
    <location>
        <begin position="604"/>
        <end position="613"/>
    </location>
</feature>
<feature type="region of interest" description="Disordered" evidence="1">
    <location>
        <begin position="589"/>
        <end position="634"/>
    </location>
</feature>
<accession>A0A9D7AIJ4</accession>
<dbReference type="Proteomes" id="UP001296969">
    <property type="component" value="Unassembled WGS sequence"/>
</dbReference>
<protein>
    <submittedName>
        <fullName evidence="5">Phage terminase large subunit family protein</fullName>
    </submittedName>
</protein>
<dbReference type="GO" id="GO:0005524">
    <property type="term" value="F:ATP binding"/>
    <property type="evidence" value="ECO:0007669"/>
    <property type="project" value="InterPro"/>
</dbReference>
<dbReference type="InterPro" id="IPR027417">
    <property type="entry name" value="P-loop_NTPase"/>
</dbReference>
<dbReference type="InterPro" id="IPR046453">
    <property type="entry name" value="GpA_ATPase"/>
</dbReference>
<gene>
    <name evidence="5" type="ORF">I2492_09440</name>
    <name evidence="4" type="ORF">I2493_09440</name>
</gene>
<dbReference type="InterPro" id="IPR008866">
    <property type="entry name" value="Phage_lambda_GpA-like"/>
</dbReference>
<evidence type="ECO:0000313" key="5">
    <source>
        <dbReference type="EMBL" id="MBK5176547.1"/>
    </source>
</evidence>
<comment type="caution">
    <text evidence="5">The sequence shown here is derived from an EMBL/GenBank/DDBJ whole genome shotgun (WGS) entry which is preliminary data.</text>
</comment>
<name>A0A9D7AIJ4_9GAMM</name>
<evidence type="ECO:0000313" key="4">
    <source>
        <dbReference type="EMBL" id="MBK5073238.1"/>
    </source>
</evidence>
<dbReference type="RefSeq" id="WP_228398096.1">
    <property type="nucleotide sequence ID" value="NZ_JADRCP010000001.1"/>
</dbReference>
<dbReference type="Proteomes" id="UP000807542">
    <property type="component" value="Unassembled WGS sequence"/>
</dbReference>
<proteinExistence type="inferred from homology"/>
<dbReference type="Pfam" id="PF05876">
    <property type="entry name" value="GpA_ATPase"/>
    <property type="match status" value="1"/>
</dbReference>
<dbReference type="GO" id="GO:0004519">
    <property type="term" value="F:endonuclease activity"/>
    <property type="evidence" value="ECO:0007669"/>
    <property type="project" value="InterPro"/>
</dbReference>
<reference evidence="5 7" key="1">
    <citation type="submission" date="2020-11" db="EMBL/GenBank/DDBJ databases">
        <title>Insectihabitans protaetiae gen. nov. sp. nov. and Insectihabitans allomyrinae sp. nov., isolated from larvae of Protaetia brevitarsis seulensis and Allomyrina dichotoma, respectively.</title>
        <authorList>
            <person name="Lee S.D."/>
            <person name="Byeon Y.-S."/>
            <person name="Kim S.-M."/>
            <person name="Yang H.L."/>
            <person name="Kim I.S."/>
        </authorList>
    </citation>
    <scope>NUCLEOTIDE SEQUENCE</scope>
    <source>
        <strain evidence="5">CWB-B4</strain>
        <strain evidence="4 7">CWB-B43</strain>
    </source>
</reference>
<organism evidence="5 6">
    <name type="scientific">Limnobaculum xujianqingii</name>
    <dbReference type="NCBI Taxonomy" id="2738837"/>
    <lineage>
        <taxon>Bacteria</taxon>
        <taxon>Pseudomonadati</taxon>
        <taxon>Pseudomonadota</taxon>
        <taxon>Gammaproteobacteria</taxon>
        <taxon>Enterobacterales</taxon>
        <taxon>Budviciaceae</taxon>
        <taxon>Limnobaculum</taxon>
    </lineage>
</organism>
<evidence type="ECO:0000313" key="7">
    <source>
        <dbReference type="Proteomes" id="UP001296969"/>
    </source>
</evidence>
<dbReference type="GO" id="GO:0016887">
    <property type="term" value="F:ATP hydrolysis activity"/>
    <property type="evidence" value="ECO:0007669"/>
    <property type="project" value="InterPro"/>
</dbReference>
<dbReference type="InterPro" id="IPR051220">
    <property type="entry name" value="TFA_Chaperone"/>
</dbReference>
<dbReference type="Pfam" id="PF20454">
    <property type="entry name" value="GpA_nuclease"/>
    <property type="match status" value="1"/>
</dbReference>
<keyword evidence="7" id="KW-1185">Reference proteome</keyword>
<dbReference type="AlphaFoldDB" id="A0A9D7AIJ4"/>
<evidence type="ECO:0000256" key="1">
    <source>
        <dbReference type="SAM" id="MobiDB-lite"/>
    </source>
</evidence>
<sequence length="634" mass="71336">MLELQNQRRPLIDGFGTTFQPIPTLTVSEWAAKYRHLPKSGSSSPGKWRNERTPYLVEIMDCLSVSHPCKEVVFAKGAQIGASEAGLNWIMYIIDQQPGPILGIQPTNNAAIRWSKQRVGPSLELCERLSDKMFWGAGNAIQQKDFVGGTFIISGANSPADLASMPIAYAYFDEVERYPQDAGEEGDPVSLALARLDTFPRSKAFFSSTPAIKAVSRIWPLFEDSDRRYYKVPCPHCNEHQSIDFENLKWPAGEPEKVALACIHCGVLIEEYHKTKMLRNGYWEATNPGHHRVGFHLSSLYSPVGWKSWVSVAREFEAAEGNVKKTKVFINTVLGLPYEETGEQIAAEYLRRRRESYKAEVPEGVRFLTLAVDVQKDWLAYEVCGWGVDEESWGIEYGEIRGDLSILQSRDPSNPSPWEQIDHLRKATYQNEAGAEMRIACTVVDSGGWWTDEVYAFTKPREKLRVFSIKGGSKHDRPLMSKPTRNTKNKAALFVLGVGKGKTLVYQRLKSEKEGAGYCHFPDDEDRGYDPAYYAGLTSEKLVLKHKDGHAVLKWEKPDGVPNEPLDIRVYGTAAIRILNPNWSKVVKQNGYRKKSTIPTEPIPEVKPEETKPKAARKKSRSVSRPRKGGIDIG</sequence>
<dbReference type="EMBL" id="JADRCP010000001">
    <property type="protein sequence ID" value="MBK5176547.1"/>
    <property type="molecule type" value="Genomic_DNA"/>
</dbReference>
<evidence type="ECO:0000259" key="2">
    <source>
        <dbReference type="Pfam" id="PF05876"/>
    </source>
</evidence>
<dbReference type="PANTHER" id="PTHR34413:SF2">
    <property type="entry name" value="PROPHAGE TAIL FIBER ASSEMBLY PROTEIN HOMOLOG TFAE-RELATED"/>
    <property type="match status" value="1"/>
</dbReference>
<dbReference type="Gene3D" id="3.40.50.300">
    <property type="entry name" value="P-loop containing nucleotide triphosphate hydrolases"/>
    <property type="match status" value="1"/>
</dbReference>
<dbReference type="EMBL" id="JADRCQ010000001">
    <property type="protein sequence ID" value="MBK5073238.1"/>
    <property type="molecule type" value="Genomic_DNA"/>
</dbReference>
<dbReference type="HAMAP" id="MF_04144">
    <property type="entry name" value="TERL_LAMBDA"/>
    <property type="match status" value="1"/>
</dbReference>
<evidence type="ECO:0000259" key="3">
    <source>
        <dbReference type="Pfam" id="PF20454"/>
    </source>
</evidence>
<feature type="domain" description="Terminase large subunit GpA endonuclease" evidence="3">
    <location>
        <begin position="293"/>
        <end position="582"/>
    </location>
</feature>
<dbReference type="PANTHER" id="PTHR34413">
    <property type="entry name" value="PROPHAGE TAIL FIBER ASSEMBLY PROTEIN HOMOLOG TFAE-RELATED-RELATED"/>
    <property type="match status" value="1"/>
</dbReference>
<evidence type="ECO:0000313" key="6">
    <source>
        <dbReference type="Proteomes" id="UP000807542"/>
    </source>
</evidence>